<dbReference type="RefSeq" id="WP_413781984.1">
    <property type="nucleotide sequence ID" value="NZ_JAUOZS010000001.1"/>
</dbReference>
<sequence length="277" mass="32371">MIRKTVALILLVLFILTNSAFATNWIYFKRLEGTRYGPCTEYVDADSVITDDARVVYWTIWVLDETLKYDGTKKILFKKETPLVYPLQYRTLGQYLYNSTDAEIRRHTTPSDYYHKESEEISRVLEFAKPGRDSAVQPDHTVAPAPRWYAFSELEDSALYWNIHSIAAWPKDNPVIVELIVKYVWNKTGLDKRLTYLNAQKKYSTGVASLSYTVANYQFLLTENRGRMLSEADYDAQGQRRTLLESWDWHDIAKGSKEDQARRLALKWLNDEKRFGH</sequence>
<dbReference type="Proteomes" id="UP001254848">
    <property type="component" value="Unassembled WGS sequence"/>
</dbReference>
<evidence type="ECO:0000313" key="2">
    <source>
        <dbReference type="EMBL" id="MDT8903530.1"/>
    </source>
</evidence>
<organism evidence="2 3">
    <name type="scientific">Anaeroselena agilis</name>
    <dbReference type="NCBI Taxonomy" id="3063788"/>
    <lineage>
        <taxon>Bacteria</taxon>
        <taxon>Bacillati</taxon>
        <taxon>Bacillota</taxon>
        <taxon>Negativicutes</taxon>
        <taxon>Acetonemataceae</taxon>
        <taxon>Anaeroselena</taxon>
    </lineage>
</organism>
<comment type="caution">
    <text evidence="2">The sequence shown here is derived from an EMBL/GenBank/DDBJ whole genome shotgun (WGS) entry which is preliminary data.</text>
</comment>
<feature type="chain" id="PRO_5045567762" evidence="1">
    <location>
        <begin position="23"/>
        <end position="277"/>
    </location>
</feature>
<reference evidence="2 3" key="1">
    <citation type="submission" date="2023-07" db="EMBL/GenBank/DDBJ databases">
        <title>The novel representative of Negativicutes class, Anaeroselena agilis gen. nov. sp. nov.</title>
        <authorList>
            <person name="Prokofeva M.I."/>
            <person name="Elcheninov A.G."/>
            <person name="Klyukina A."/>
            <person name="Kublanov I.V."/>
            <person name="Frolov E.N."/>
            <person name="Podosokorskaya O.A."/>
        </authorList>
    </citation>
    <scope>NUCLEOTIDE SEQUENCE [LARGE SCALE GENOMIC DNA]</scope>
    <source>
        <strain evidence="2 3">4137-cl</strain>
    </source>
</reference>
<accession>A0ABU3P3B8</accession>
<keyword evidence="1" id="KW-0732">Signal</keyword>
<feature type="signal peptide" evidence="1">
    <location>
        <begin position="1"/>
        <end position="22"/>
    </location>
</feature>
<name>A0ABU3P3B8_9FIRM</name>
<protein>
    <submittedName>
        <fullName evidence="2">Uncharacterized protein</fullName>
    </submittedName>
</protein>
<dbReference type="EMBL" id="JAUOZS010000001">
    <property type="protein sequence ID" value="MDT8903530.1"/>
    <property type="molecule type" value="Genomic_DNA"/>
</dbReference>
<proteinExistence type="predicted"/>
<gene>
    <name evidence="2" type="ORF">Q4T40_20070</name>
</gene>
<evidence type="ECO:0000256" key="1">
    <source>
        <dbReference type="SAM" id="SignalP"/>
    </source>
</evidence>
<keyword evidence="3" id="KW-1185">Reference proteome</keyword>
<evidence type="ECO:0000313" key="3">
    <source>
        <dbReference type="Proteomes" id="UP001254848"/>
    </source>
</evidence>